<feature type="non-terminal residue" evidence="1">
    <location>
        <position position="8"/>
    </location>
</feature>
<protein>
    <submittedName>
        <fullName evidence="1">Uncharacterized protein</fullName>
    </submittedName>
</protein>
<comment type="caution">
    <text evidence="1">The sequence shown here is derived from an EMBL/GenBank/DDBJ whole genome shotgun (WGS) entry which is preliminary data.</text>
</comment>
<gene>
    <name evidence="1" type="ORF">AVEN_166212_1</name>
</gene>
<proteinExistence type="predicted"/>
<dbReference type="EMBL" id="BGPR01036442">
    <property type="protein sequence ID" value="GBO11672.1"/>
    <property type="molecule type" value="Genomic_DNA"/>
</dbReference>
<sequence length="8" mass="904">MALKLAEE</sequence>
<keyword evidence="2" id="KW-1185">Reference proteome</keyword>
<evidence type="ECO:0000313" key="2">
    <source>
        <dbReference type="Proteomes" id="UP000499080"/>
    </source>
</evidence>
<name>A0A4Y2UHK7_ARAVE</name>
<evidence type="ECO:0000313" key="1">
    <source>
        <dbReference type="EMBL" id="GBO11672.1"/>
    </source>
</evidence>
<reference evidence="1 2" key="1">
    <citation type="journal article" date="2019" name="Sci. Rep.">
        <title>Orb-weaving spider Araneus ventricosus genome elucidates the spidroin gene catalogue.</title>
        <authorList>
            <person name="Kono N."/>
            <person name="Nakamura H."/>
            <person name="Ohtoshi R."/>
            <person name="Moran D.A.P."/>
            <person name="Shinohara A."/>
            <person name="Yoshida Y."/>
            <person name="Fujiwara M."/>
            <person name="Mori M."/>
            <person name="Tomita M."/>
            <person name="Arakawa K."/>
        </authorList>
    </citation>
    <scope>NUCLEOTIDE SEQUENCE [LARGE SCALE GENOMIC DNA]</scope>
</reference>
<organism evidence="1 2">
    <name type="scientific">Araneus ventricosus</name>
    <name type="common">Orbweaver spider</name>
    <name type="synonym">Epeira ventricosa</name>
    <dbReference type="NCBI Taxonomy" id="182803"/>
    <lineage>
        <taxon>Eukaryota</taxon>
        <taxon>Metazoa</taxon>
        <taxon>Ecdysozoa</taxon>
        <taxon>Arthropoda</taxon>
        <taxon>Chelicerata</taxon>
        <taxon>Arachnida</taxon>
        <taxon>Araneae</taxon>
        <taxon>Araneomorphae</taxon>
        <taxon>Entelegynae</taxon>
        <taxon>Araneoidea</taxon>
        <taxon>Araneidae</taxon>
        <taxon>Araneus</taxon>
    </lineage>
</organism>
<dbReference type="Proteomes" id="UP000499080">
    <property type="component" value="Unassembled WGS sequence"/>
</dbReference>
<accession>A0A4Y2UHK7</accession>